<proteinExistence type="predicted"/>
<evidence type="ECO:0000313" key="2">
    <source>
        <dbReference type="EMBL" id="MEJ5903355.1"/>
    </source>
</evidence>
<dbReference type="RefSeq" id="WP_339548033.1">
    <property type="nucleotide sequence ID" value="NZ_JBBHLD010000001.1"/>
</dbReference>
<dbReference type="Pfam" id="PF14355">
    <property type="entry name" value="Abi_C"/>
    <property type="match status" value="1"/>
</dbReference>
<evidence type="ECO:0000313" key="3">
    <source>
        <dbReference type="Proteomes" id="UP001377692"/>
    </source>
</evidence>
<dbReference type="Proteomes" id="UP001377692">
    <property type="component" value="Unassembled WGS sequence"/>
</dbReference>
<sequence>MSEERITALAAQSARVRNESLLLLQGLKAFEKRVLELVAGLNVGGNSTTVTFDEILDFEGEPIGHTACYLAFTSTKLMVGWKQVPRPSEDDYWSLSSLEMAELEMLRLLSAPTILDSLIEDIGNNLQGIFEKTAPVVESLNQYLAIEKTEIDSDLDALFSDNTKLLASWLKARKTVQTDPELCITLSCSHAETVLKGCLKSLGETGYHKDALERLASKVLDKLKKSSVIDEATSQMMKGVATFFLGIATIRNAKSASHGKDEGYTPPSADLAQTVNHLAGVASVFVMKQTSMHLKNK</sequence>
<accession>A0ABU8R0I9</accession>
<comment type="caution">
    <text evidence="2">The sequence shown here is derived from an EMBL/GenBank/DDBJ whole genome shotgun (WGS) entry which is preliminary data.</text>
</comment>
<evidence type="ECO:0000259" key="1">
    <source>
        <dbReference type="Pfam" id="PF14355"/>
    </source>
</evidence>
<name>A0ABU8R0I9_9PSED</name>
<dbReference type="InterPro" id="IPR026001">
    <property type="entry name" value="Abi-like_C"/>
</dbReference>
<gene>
    <name evidence="2" type="ORF">V7V80_01475</name>
</gene>
<protein>
    <submittedName>
        <fullName evidence="2">Abortive infection family protein</fullName>
    </submittedName>
</protein>
<feature type="domain" description="Abortive infection protein-like C-terminal" evidence="1">
    <location>
        <begin position="216"/>
        <end position="287"/>
    </location>
</feature>
<keyword evidence="3" id="KW-1185">Reference proteome</keyword>
<organism evidence="2 3">
    <name type="scientific">Pseudomonas kermanshahensis</name>
    <dbReference type="NCBI Taxonomy" id="2745482"/>
    <lineage>
        <taxon>Bacteria</taxon>
        <taxon>Pseudomonadati</taxon>
        <taxon>Pseudomonadota</taxon>
        <taxon>Gammaproteobacteria</taxon>
        <taxon>Pseudomonadales</taxon>
        <taxon>Pseudomonadaceae</taxon>
        <taxon>Pseudomonas</taxon>
    </lineage>
</organism>
<dbReference type="EMBL" id="JBBHLD010000001">
    <property type="protein sequence ID" value="MEJ5903355.1"/>
    <property type="molecule type" value="Genomic_DNA"/>
</dbReference>
<reference evidence="2 3" key="1">
    <citation type="submission" date="2024-02" db="EMBL/GenBank/DDBJ databases">
        <title>Identification of pathogenicity and growth-promoting functions of Pseudomonas putida variants.</title>
        <authorList>
            <person name="Sun J."/>
        </authorList>
    </citation>
    <scope>NUCLEOTIDE SEQUENCE [LARGE SCALE GENOMIC DNA]</scope>
    <source>
        <strain evidence="2 3">A04</strain>
    </source>
</reference>